<organism evidence="2 3">
    <name type="scientific">Psychrobacter pacificensis</name>
    <dbReference type="NCBI Taxonomy" id="112002"/>
    <lineage>
        <taxon>Bacteria</taxon>
        <taxon>Pseudomonadati</taxon>
        <taxon>Pseudomonadota</taxon>
        <taxon>Gammaproteobacteria</taxon>
        <taxon>Moraxellales</taxon>
        <taxon>Moraxellaceae</taxon>
        <taxon>Psychrobacter</taxon>
    </lineage>
</organism>
<sequence length="71" mass="8748">MRSPIDFEKKEEKYKRDENSFMFLLEQNSCHVILFIFINNLYFFYPKFFRPYGLKKCIKIVRTVIKRCGLL</sequence>
<feature type="transmembrane region" description="Helical" evidence="1">
    <location>
        <begin position="21"/>
        <end position="45"/>
    </location>
</feature>
<keyword evidence="1" id="KW-1133">Transmembrane helix</keyword>
<evidence type="ECO:0000256" key="1">
    <source>
        <dbReference type="SAM" id="Phobius"/>
    </source>
</evidence>
<evidence type="ECO:0000313" key="3">
    <source>
        <dbReference type="Proteomes" id="UP001156645"/>
    </source>
</evidence>
<keyword evidence="1" id="KW-0472">Membrane</keyword>
<protein>
    <submittedName>
        <fullName evidence="2">Uncharacterized protein</fullName>
    </submittedName>
</protein>
<name>A0ABQ5YZU8_9GAMM</name>
<reference evidence="3" key="1">
    <citation type="journal article" date="2019" name="Int. J. Syst. Evol. Microbiol.">
        <title>The Global Catalogue of Microorganisms (GCM) 10K type strain sequencing project: providing services to taxonomists for standard genome sequencing and annotation.</title>
        <authorList>
            <consortium name="The Broad Institute Genomics Platform"/>
            <consortium name="The Broad Institute Genome Sequencing Center for Infectious Disease"/>
            <person name="Wu L."/>
            <person name="Ma J."/>
        </authorList>
    </citation>
    <scope>NUCLEOTIDE SEQUENCE [LARGE SCALE GENOMIC DNA]</scope>
    <source>
        <strain evidence="3">NBRC 103191</strain>
    </source>
</reference>
<dbReference type="EMBL" id="BSOK01000038">
    <property type="protein sequence ID" value="GLR29461.1"/>
    <property type="molecule type" value="Genomic_DNA"/>
</dbReference>
<keyword evidence="1" id="KW-0812">Transmembrane</keyword>
<proteinExistence type="predicted"/>
<comment type="caution">
    <text evidence="2">The sequence shown here is derived from an EMBL/GenBank/DDBJ whole genome shotgun (WGS) entry which is preliminary data.</text>
</comment>
<dbReference type="Proteomes" id="UP001156645">
    <property type="component" value="Unassembled WGS sequence"/>
</dbReference>
<keyword evidence="3" id="KW-1185">Reference proteome</keyword>
<evidence type="ECO:0000313" key="2">
    <source>
        <dbReference type="EMBL" id="GLR29461.1"/>
    </source>
</evidence>
<accession>A0ABQ5YZU8</accession>
<gene>
    <name evidence="2" type="ORF">GCM10007915_17000</name>
</gene>